<dbReference type="InterPro" id="IPR018704">
    <property type="entry name" value="SecYEG/CpoB_TPR"/>
</dbReference>
<dbReference type="Proteomes" id="UP001595629">
    <property type="component" value="Unassembled WGS sequence"/>
</dbReference>
<keyword evidence="1" id="KW-0472">Membrane</keyword>
<dbReference type="RefSeq" id="WP_386738019.1">
    <property type="nucleotide sequence ID" value="NZ_JBHRXI010000049.1"/>
</dbReference>
<keyword evidence="4" id="KW-1185">Reference proteome</keyword>
<evidence type="ECO:0000313" key="3">
    <source>
        <dbReference type="EMBL" id="MFC3616701.1"/>
    </source>
</evidence>
<gene>
    <name evidence="3" type="ORF">ACFORG_23410</name>
</gene>
<evidence type="ECO:0000256" key="1">
    <source>
        <dbReference type="SAM" id="Phobius"/>
    </source>
</evidence>
<organism evidence="3 4">
    <name type="scientific">Lutimaribacter marinistellae</name>
    <dbReference type="NCBI Taxonomy" id="1820329"/>
    <lineage>
        <taxon>Bacteria</taxon>
        <taxon>Pseudomonadati</taxon>
        <taxon>Pseudomonadota</taxon>
        <taxon>Alphaproteobacteria</taxon>
        <taxon>Rhodobacterales</taxon>
        <taxon>Roseobacteraceae</taxon>
        <taxon>Lutimaribacter</taxon>
    </lineage>
</organism>
<reference evidence="4" key="1">
    <citation type="journal article" date="2019" name="Int. J. Syst. Evol. Microbiol.">
        <title>The Global Catalogue of Microorganisms (GCM) 10K type strain sequencing project: providing services to taxonomists for standard genome sequencing and annotation.</title>
        <authorList>
            <consortium name="The Broad Institute Genomics Platform"/>
            <consortium name="The Broad Institute Genome Sequencing Center for Infectious Disease"/>
            <person name="Wu L."/>
            <person name="Ma J."/>
        </authorList>
    </citation>
    <scope>NUCLEOTIDE SEQUENCE [LARGE SCALE GENOMIC DNA]</scope>
    <source>
        <strain evidence="4">KCTC 42911</strain>
    </source>
</reference>
<feature type="domain" description="Ancillary SecYEG translocon subunit/Cell division coordinator CpoB TPR" evidence="2">
    <location>
        <begin position="29"/>
        <end position="133"/>
    </location>
</feature>
<accession>A0ABV7TN95</accession>
<comment type="caution">
    <text evidence="3">The sequence shown here is derived from an EMBL/GenBank/DDBJ whole genome shotgun (WGS) entry which is preliminary data.</text>
</comment>
<evidence type="ECO:0000259" key="2">
    <source>
        <dbReference type="Pfam" id="PF09976"/>
    </source>
</evidence>
<dbReference type="EMBL" id="JBHRXI010000049">
    <property type="protein sequence ID" value="MFC3616701.1"/>
    <property type="molecule type" value="Genomic_DNA"/>
</dbReference>
<dbReference type="Pfam" id="PF09976">
    <property type="entry name" value="TPR_21"/>
    <property type="match status" value="1"/>
</dbReference>
<keyword evidence="1" id="KW-1133">Transmembrane helix</keyword>
<protein>
    <submittedName>
        <fullName evidence="3">Tetratricopeptide repeat protein</fullName>
    </submittedName>
</protein>
<proteinExistence type="predicted"/>
<sequence length="223" mass="23687">MSDADSFIDEVTEEVRRDRMYLLLRRWGWVGVVVVIAVVGGAAWNEYRKAQETATAQQLGDALIAALDPDAPADRAAALAQVQPDTPGGAAVRDLLTAAAQAQSGEQEAAAETLAGVSTQGELPEIYRQIATFKALLMQAETLPVADRRQQFEALAQPGAPLRLLAEEQLALIEIEQDAPDAAIDRLQGILQDAEASVDLQQRASQLIVALGGTPEPAPGQQG</sequence>
<evidence type="ECO:0000313" key="4">
    <source>
        <dbReference type="Proteomes" id="UP001595629"/>
    </source>
</evidence>
<feature type="transmembrane region" description="Helical" evidence="1">
    <location>
        <begin position="26"/>
        <end position="44"/>
    </location>
</feature>
<keyword evidence="1" id="KW-0812">Transmembrane</keyword>
<name>A0ABV7TN95_9RHOB</name>